<accession>A0A7Z0LKH9</accession>
<evidence type="ECO:0000313" key="2">
    <source>
        <dbReference type="Proteomes" id="UP000586119"/>
    </source>
</evidence>
<dbReference type="RefSeq" id="WP_179929842.1">
    <property type="nucleotide sequence ID" value="NZ_JACCDF010000004.1"/>
</dbReference>
<evidence type="ECO:0000313" key="1">
    <source>
        <dbReference type="EMBL" id="NYS60514.1"/>
    </source>
</evidence>
<dbReference type="EMBL" id="JACCDF010000004">
    <property type="protein sequence ID" value="NYS60514.1"/>
    <property type="molecule type" value="Genomic_DNA"/>
</dbReference>
<protein>
    <submittedName>
        <fullName evidence="1">Uncharacterized protein</fullName>
    </submittedName>
</protein>
<keyword evidence="2" id="KW-1185">Reference proteome</keyword>
<name>A0A7Z0LKH9_9GAMM</name>
<dbReference type="Proteomes" id="UP000586119">
    <property type="component" value="Unassembled WGS sequence"/>
</dbReference>
<proteinExistence type="predicted"/>
<sequence length="75" mass="8379">MRASLVNDIRYSGSRDNRTEILQALESADDSGIDTFLRRKDSDNAFHFNHPVAAVRAAIREIGTRRHGLINQAGN</sequence>
<dbReference type="AlphaFoldDB" id="A0A7Z0LKH9"/>
<organism evidence="1 2">
    <name type="scientific">Vreelandella salicampi</name>
    <dbReference type="NCBI Taxonomy" id="1449798"/>
    <lineage>
        <taxon>Bacteria</taxon>
        <taxon>Pseudomonadati</taxon>
        <taxon>Pseudomonadota</taxon>
        <taxon>Gammaproteobacteria</taxon>
        <taxon>Oceanospirillales</taxon>
        <taxon>Halomonadaceae</taxon>
        <taxon>Vreelandella</taxon>
    </lineage>
</organism>
<comment type="caution">
    <text evidence="1">The sequence shown here is derived from an EMBL/GenBank/DDBJ whole genome shotgun (WGS) entry which is preliminary data.</text>
</comment>
<reference evidence="1 2" key="1">
    <citation type="journal article" date="2015" name="Int. J. Syst. Evol. Microbiol.">
        <title>Halomonas salicampi sp. nov., a halotolerant and alkalitolerant bacterium isolated from a saltern soil.</title>
        <authorList>
            <person name="Lee J.C."/>
            <person name="Kim Y.S."/>
            <person name="Yun B.S."/>
            <person name="Whang K.S."/>
        </authorList>
    </citation>
    <scope>NUCLEOTIDE SEQUENCE [LARGE SCALE GENOMIC DNA]</scope>
    <source>
        <strain evidence="1 2">BH103</strain>
    </source>
</reference>
<gene>
    <name evidence="1" type="ORF">HZS81_07025</name>
</gene>